<accession>A0A0B1SUY0</accession>
<organism evidence="1 2">
    <name type="scientific">Oesophagostomum dentatum</name>
    <name type="common">Nodular worm</name>
    <dbReference type="NCBI Taxonomy" id="61180"/>
    <lineage>
        <taxon>Eukaryota</taxon>
        <taxon>Metazoa</taxon>
        <taxon>Ecdysozoa</taxon>
        <taxon>Nematoda</taxon>
        <taxon>Chromadorea</taxon>
        <taxon>Rhabditida</taxon>
        <taxon>Rhabditina</taxon>
        <taxon>Rhabditomorpha</taxon>
        <taxon>Strongyloidea</taxon>
        <taxon>Strongylidae</taxon>
        <taxon>Oesophagostomum</taxon>
    </lineage>
</organism>
<dbReference type="AlphaFoldDB" id="A0A0B1SUY0"/>
<evidence type="ECO:0000313" key="2">
    <source>
        <dbReference type="Proteomes" id="UP000053660"/>
    </source>
</evidence>
<evidence type="ECO:0000313" key="1">
    <source>
        <dbReference type="EMBL" id="KHJ88759.1"/>
    </source>
</evidence>
<protein>
    <submittedName>
        <fullName evidence="1">Uncharacterized protein</fullName>
    </submittedName>
</protein>
<name>A0A0B1SUY0_OESDE</name>
<sequence length="110" mass="12055">PDTASSSTEPVVDHAKSTSVNAEFRCSQCKEETDQCGSSEVEAKPEDTEEPSFFDLVNSFSADIDAFAESVDDLENISESVRSLVRNFVNGDVRTSSWCLEGYLLIPQLP</sequence>
<dbReference type="OrthoDB" id="5852102at2759"/>
<feature type="non-terminal residue" evidence="1">
    <location>
        <position position="1"/>
    </location>
</feature>
<gene>
    <name evidence="1" type="ORF">OESDEN_11438</name>
</gene>
<proteinExistence type="predicted"/>
<dbReference type="Proteomes" id="UP000053660">
    <property type="component" value="Unassembled WGS sequence"/>
</dbReference>
<reference evidence="1 2" key="1">
    <citation type="submission" date="2014-03" db="EMBL/GenBank/DDBJ databases">
        <title>Draft genome of the hookworm Oesophagostomum dentatum.</title>
        <authorList>
            <person name="Mitreva M."/>
        </authorList>
    </citation>
    <scope>NUCLEOTIDE SEQUENCE [LARGE SCALE GENOMIC DNA]</scope>
    <source>
        <strain evidence="1 2">OD-Hann</strain>
    </source>
</reference>
<dbReference type="EMBL" id="KN555251">
    <property type="protein sequence ID" value="KHJ88759.1"/>
    <property type="molecule type" value="Genomic_DNA"/>
</dbReference>
<keyword evidence="2" id="KW-1185">Reference proteome</keyword>